<dbReference type="InterPro" id="IPR050194">
    <property type="entry name" value="Glycosyltransferase_grp1"/>
</dbReference>
<dbReference type="InterPro" id="IPR001296">
    <property type="entry name" value="Glyco_trans_1"/>
</dbReference>
<dbReference type="InterPro" id="IPR028098">
    <property type="entry name" value="Glyco_trans_4-like_N"/>
</dbReference>
<feature type="domain" description="Glycosyltransferase subfamily 4-like N-terminal" evidence="2">
    <location>
        <begin position="9"/>
        <end position="209"/>
    </location>
</feature>
<dbReference type="PANTHER" id="PTHR45947:SF13">
    <property type="entry name" value="TRANSFERASE"/>
    <property type="match status" value="1"/>
</dbReference>
<gene>
    <name evidence="3" type="ORF">EDD78_11463</name>
</gene>
<comment type="caution">
    <text evidence="3">The sequence shown here is derived from an EMBL/GenBank/DDBJ whole genome shotgun (WGS) entry which is preliminary data.</text>
</comment>
<organism evidence="3 4">
    <name type="scientific">Harryflintia acetispora</name>
    <dbReference type="NCBI Taxonomy" id="1849041"/>
    <lineage>
        <taxon>Bacteria</taxon>
        <taxon>Bacillati</taxon>
        <taxon>Bacillota</taxon>
        <taxon>Clostridia</taxon>
        <taxon>Eubacteriales</taxon>
        <taxon>Oscillospiraceae</taxon>
        <taxon>Harryflintia</taxon>
    </lineage>
</organism>
<accession>A0A9X8UGQ3</accession>
<sequence length="395" mass="45183">MIVSSLSGGGAEHVARKNLEILLHKKDFDVAVLTCDKALRDQYPVKHYLAKDFRKVRGPGKVFATMGIPENYKMTARCLQEFRPDIIHLHNYIPFSPSMLRALKEYKEKCGCKVILTHHTYSYICTNDSLYNYSQDKICEKCIGTFDTTIIRDNCANNRLVSLAKYLQKNEMSKFFADLVDVHISPSDFLKAELLKANPQIKVEVVRNPCVDRIEPDCLEAKENTVVFFGRISKEKNIVKFARQFMQIEIPLKLLIIGDGPEADELEALLKGADYNRIEFIHRFLKSDELYETIRTAKFYVLPSIWFENSPVSIIEAINLGMIPITSNIGGMKELIDLFGVGYTFDPMNDQEGAETLKTAYLQYESDVASLLQARSRLNQFTTQAYSRHILALYE</sequence>
<dbReference type="Pfam" id="PF00534">
    <property type="entry name" value="Glycos_transf_1"/>
    <property type="match status" value="1"/>
</dbReference>
<feature type="domain" description="Glycosyl transferase family 1" evidence="1">
    <location>
        <begin position="221"/>
        <end position="364"/>
    </location>
</feature>
<keyword evidence="4" id="KW-1185">Reference proteome</keyword>
<reference evidence="3 4" key="1">
    <citation type="submission" date="2019-03" db="EMBL/GenBank/DDBJ databases">
        <title>Genomic Encyclopedia of Type Strains, Phase IV (KMG-IV): sequencing the most valuable type-strain genomes for metagenomic binning, comparative biology and taxonomic classification.</title>
        <authorList>
            <person name="Goeker M."/>
        </authorList>
    </citation>
    <scope>NUCLEOTIDE SEQUENCE [LARGE SCALE GENOMIC DNA]</scope>
    <source>
        <strain evidence="3 4">DSM 100433</strain>
    </source>
</reference>
<evidence type="ECO:0000313" key="3">
    <source>
        <dbReference type="EMBL" id="TCL41358.1"/>
    </source>
</evidence>
<dbReference type="AlphaFoldDB" id="A0A9X8UGQ3"/>
<protein>
    <submittedName>
        <fullName evidence="3">Glycosyltransferase involved in cell wall biosynthesis</fullName>
    </submittedName>
</protein>
<dbReference type="EMBL" id="SLUK01000014">
    <property type="protein sequence ID" value="TCL41358.1"/>
    <property type="molecule type" value="Genomic_DNA"/>
</dbReference>
<dbReference type="Gene3D" id="3.40.50.2000">
    <property type="entry name" value="Glycogen Phosphorylase B"/>
    <property type="match status" value="2"/>
</dbReference>
<evidence type="ECO:0000259" key="2">
    <source>
        <dbReference type="Pfam" id="PF13439"/>
    </source>
</evidence>
<proteinExistence type="predicted"/>
<dbReference type="Pfam" id="PF13439">
    <property type="entry name" value="Glyco_transf_4"/>
    <property type="match status" value="1"/>
</dbReference>
<dbReference type="Proteomes" id="UP000294682">
    <property type="component" value="Unassembled WGS sequence"/>
</dbReference>
<name>A0A9X8UGQ3_9FIRM</name>
<dbReference type="PANTHER" id="PTHR45947">
    <property type="entry name" value="SULFOQUINOVOSYL TRANSFERASE SQD2"/>
    <property type="match status" value="1"/>
</dbReference>
<evidence type="ECO:0000259" key="1">
    <source>
        <dbReference type="Pfam" id="PF00534"/>
    </source>
</evidence>
<dbReference type="GO" id="GO:0016757">
    <property type="term" value="F:glycosyltransferase activity"/>
    <property type="evidence" value="ECO:0007669"/>
    <property type="project" value="InterPro"/>
</dbReference>
<dbReference type="SUPFAM" id="SSF53756">
    <property type="entry name" value="UDP-Glycosyltransferase/glycogen phosphorylase"/>
    <property type="match status" value="1"/>
</dbReference>
<evidence type="ECO:0000313" key="4">
    <source>
        <dbReference type="Proteomes" id="UP000294682"/>
    </source>
</evidence>